<sequence>MRNAVLLQPSYTTVRPLPVELQNSIKFLLLQNTPFSVIRKRYPSVSLSTLTRYKKKFLSSATLPAGGRPSFVSVSTQQYIARTLRNGRQDGPNAVQEYLKLIEIDMSLSGVRKLLKRMSFKPRRKIKTNFISKKNKPLRLAWAKKHQHLTVNQWMQWVFSDETRVNLWGSDGNSYYWSDGGDILQPYQTEPHVEGDGGNVLFWGCITANGPGYNTTVMDGSVDSTVYVDILQTSLLDTLEYYDMDRNVIRFQQDNATPHTSGITQDWFSANSFIFETIRDWPAQSPDLNPIEHVWYQLKRRLNTYPTRPTTKEELEVRITSEWYKFTKNDCLKYIDSMPARIKAVIRSGGGPTRF</sequence>
<dbReference type="EMBL" id="JAEPRC010000125">
    <property type="protein sequence ID" value="KAG2207632.1"/>
    <property type="molecule type" value="Genomic_DNA"/>
</dbReference>
<organism evidence="2 3">
    <name type="scientific">Mucor plumbeus</name>
    <dbReference type="NCBI Taxonomy" id="97098"/>
    <lineage>
        <taxon>Eukaryota</taxon>
        <taxon>Fungi</taxon>
        <taxon>Fungi incertae sedis</taxon>
        <taxon>Mucoromycota</taxon>
        <taxon>Mucoromycotina</taxon>
        <taxon>Mucoromycetes</taxon>
        <taxon>Mucorales</taxon>
        <taxon>Mucorineae</taxon>
        <taxon>Mucoraceae</taxon>
        <taxon>Mucor</taxon>
    </lineage>
</organism>
<feature type="domain" description="Tc1-like transposase DDE" evidence="1">
    <location>
        <begin position="157"/>
        <end position="304"/>
    </location>
</feature>
<keyword evidence="3" id="KW-1185">Reference proteome</keyword>
<dbReference type="OrthoDB" id="2221396at2759"/>
<reference evidence="2" key="1">
    <citation type="submission" date="2020-12" db="EMBL/GenBank/DDBJ databases">
        <title>Metabolic potential, ecology and presence of endohyphal bacteria is reflected in genomic diversity of Mucoromycotina.</title>
        <authorList>
            <person name="Muszewska A."/>
            <person name="Okrasinska A."/>
            <person name="Steczkiewicz K."/>
            <person name="Drgas O."/>
            <person name="Orlowska M."/>
            <person name="Perlinska-Lenart U."/>
            <person name="Aleksandrzak-Piekarczyk T."/>
            <person name="Szatraj K."/>
            <person name="Zielenkiewicz U."/>
            <person name="Pilsyk S."/>
            <person name="Malc E."/>
            <person name="Mieczkowski P."/>
            <person name="Kruszewska J.S."/>
            <person name="Biernat P."/>
            <person name="Pawlowska J."/>
        </authorList>
    </citation>
    <scope>NUCLEOTIDE SEQUENCE</scope>
    <source>
        <strain evidence="2">CBS 226.32</strain>
    </source>
</reference>
<dbReference type="InterPro" id="IPR052338">
    <property type="entry name" value="Transposase_5"/>
</dbReference>
<proteinExistence type="predicted"/>
<dbReference type="InterPro" id="IPR038717">
    <property type="entry name" value="Tc1-like_DDE_dom"/>
</dbReference>
<protein>
    <recommendedName>
        <fullName evidence="1">Tc1-like transposase DDE domain-containing protein</fullName>
    </recommendedName>
</protein>
<dbReference type="PANTHER" id="PTHR23022">
    <property type="entry name" value="TRANSPOSABLE ELEMENT-RELATED"/>
    <property type="match status" value="1"/>
</dbReference>
<accession>A0A8H7RAZ8</accession>
<evidence type="ECO:0000313" key="2">
    <source>
        <dbReference type="EMBL" id="KAG2207632.1"/>
    </source>
</evidence>
<dbReference type="AlphaFoldDB" id="A0A8H7RAZ8"/>
<name>A0A8H7RAZ8_9FUNG</name>
<dbReference type="Proteomes" id="UP000650833">
    <property type="component" value="Unassembled WGS sequence"/>
</dbReference>
<evidence type="ECO:0000313" key="3">
    <source>
        <dbReference type="Proteomes" id="UP000650833"/>
    </source>
</evidence>
<dbReference type="PANTHER" id="PTHR23022:SF134">
    <property type="entry name" value="TRANSPOSABLE ELEMENT TC1 TRANSPOSASE"/>
    <property type="match status" value="1"/>
</dbReference>
<gene>
    <name evidence="2" type="ORF">INT46_003518</name>
</gene>
<dbReference type="InterPro" id="IPR036397">
    <property type="entry name" value="RNaseH_sf"/>
</dbReference>
<comment type="caution">
    <text evidence="2">The sequence shown here is derived from an EMBL/GenBank/DDBJ whole genome shotgun (WGS) entry which is preliminary data.</text>
</comment>
<dbReference type="Pfam" id="PF13358">
    <property type="entry name" value="DDE_3"/>
    <property type="match status" value="1"/>
</dbReference>
<evidence type="ECO:0000259" key="1">
    <source>
        <dbReference type="Pfam" id="PF13358"/>
    </source>
</evidence>
<dbReference type="GO" id="GO:0003676">
    <property type="term" value="F:nucleic acid binding"/>
    <property type="evidence" value="ECO:0007669"/>
    <property type="project" value="InterPro"/>
</dbReference>
<dbReference type="Gene3D" id="3.30.420.10">
    <property type="entry name" value="Ribonuclease H-like superfamily/Ribonuclease H"/>
    <property type="match status" value="1"/>
</dbReference>